<evidence type="ECO:0000256" key="10">
    <source>
        <dbReference type="HAMAP-Rule" id="MF_02041"/>
    </source>
</evidence>
<feature type="active site" description="Proton donor" evidence="10">
    <location>
        <position position="150"/>
    </location>
</feature>
<dbReference type="NCBIfam" id="NF008774">
    <property type="entry name" value="PRK11815.1"/>
    <property type="match status" value="1"/>
</dbReference>
<dbReference type="HOGENOM" id="CLU_013299_2_1_6"/>
<evidence type="ECO:0000313" key="12">
    <source>
        <dbReference type="EMBL" id="EAQ96373.2"/>
    </source>
</evidence>
<dbReference type="STRING" id="314285.KT71_13340"/>
<comment type="function">
    <text evidence="9 10">Catalyzes the synthesis of 5,6-dihydrouridine (D), a modified base found in the D-loop of most tRNAs, via the reduction of the C5-C6 double bond in target uridines. Specifically modifies U20 and U20a in tRNAs.</text>
</comment>
<evidence type="ECO:0000256" key="8">
    <source>
        <dbReference type="ARBA" id="ARBA00023002"/>
    </source>
</evidence>
<dbReference type="Pfam" id="PF01207">
    <property type="entry name" value="Dus"/>
    <property type="match status" value="1"/>
</dbReference>
<feature type="binding site" evidence="10">
    <location>
        <position position="221"/>
    </location>
    <ligand>
        <name>FMN</name>
        <dbReference type="ChEBI" id="CHEBI:58210"/>
    </ligand>
</feature>
<dbReference type="InterPro" id="IPR035587">
    <property type="entry name" value="DUS-like_FMN-bd"/>
</dbReference>
<evidence type="ECO:0000259" key="11">
    <source>
        <dbReference type="Pfam" id="PF01207"/>
    </source>
</evidence>
<dbReference type="CDD" id="cd02801">
    <property type="entry name" value="DUS_like_FMN"/>
    <property type="match status" value="1"/>
</dbReference>
<gene>
    <name evidence="10" type="primary">dusA</name>
    <name evidence="12" type="ORF">KT71_13340</name>
</gene>
<dbReference type="AlphaFoldDB" id="A4ACE5"/>
<name>A4ACE5_9GAMM</name>
<comment type="caution">
    <text evidence="12">The sequence shown here is derived from an EMBL/GenBank/DDBJ whole genome shotgun (WGS) entry which is preliminary data.</text>
</comment>
<dbReference type="EMBL" id="AAOA02000001">
    <property type="protein sequence ID" value="EAQ96373.2"/>
    <property type="molecule type" value="Genomic_DNA"/>
</dbReference>
<feature type="binding site" evidence="10">
    <location>
        <position position="120"/>
    </location>
    <ligand>
        <name>FMN</name>
        <dbReference type="ChEBI" id="CHEBI:58210"/>
    </ligand>
</feature>
<keyword evidence="7 10" id="KW-0694">RNA-binding</keyword>
<keyword evidence="4 10" id="KW-0288">FMN</keyword>
<dbReference type="InterPro" id="IPR018517">
    <property type="entry name" value="tRNA_hU_synthase_CS"/>
</dbReference>
<feature type="site" description="Interacts with tRNA" evidence="10">
    <location>
        <position position="147"/>
    </location>
</feature>
<feature type="site" description="Interacts with tRNA; defines subfamily-specific binding signature" evidence="10">
    <location>
        <position position="352"/>
    </location>
</feature>
<dbReference type="FunFam" id="3.20.20.70:FF:000083">
    <property type="entry name" value="tRNA-dihydrouridine(20/20a) synthase"/>
    <property type="match status" value="1"/>
</dbReference>
<dbReference type="eggNOG" id="COG0042">
    <property type="taxonomic scope" value="Bacteria"/>
</dbReference>
<keyword evidence="8 10" id="KW-0560">Oxidoreductase</keyword>
<dbReference type="GO" id="GO:0102264">
    <property type="term" value="F:tRNA-dihydrouridine20 synthase activity"/>
    <property type="evidence" value="ECO:0007669"/>
    <property type="project" value="UniProtKB-EC"/>
</dbReference>
<keyword evidence="6 10" id="KW-0521">NADP</keyword>
<feature type="binding site" evidence="10">
    <location>
        <begin position="67"/>
        <end position="69"/>
    </location>
    <ligand>
        <name>FMN</name>
        <dbReference type="ChEBI" id="CHEBI:58210"/>
    </ligand>
</feature>
<dbReference type="GO" id="GO:0102266">
    <property type="term" value="F:tRNA-dihydrouridine20a synthase activity"/>
    <property type="evidence" value="ECO:0007669"/>
    <property type="project" value="RHEA"/>
</dbReference>
<comment type="similarity">
    <text evidence="10">Belongs to the Dus family. DusA subfamily.</text>
</comment>
<reference evidence="12 13" key="1">
    <citation type="journal article" date="2007" name="Proc. Natl. Acad. Sci. U.S.A.">
        <title>Characterization of a marine gammaproteobacterium capable of aerobic anoxygenic photosynthesis.</title>
        <authorList>
            <person name="Fuchs B.M."/>
            <person name="Spring S."/>
            <person name="Teeling H."/>
            <person name="Quast C."/>
            <person name="Wulf J."/>
            <person name="Schattenhofer M."/>
            <person name="Yan S."/>
            <person name="Ferriera S."/>
            <person name="Johnson J."/>
            <person name="Glockner F.O."/>
            <person name="Amann R."/>
        </authorList>
    </citation>
    <scope>NUCLEOTIDE SEQUENCE [LARGE SCALE GENOMIC DNA]</scope>
    <source>
        <strain evidence="12">KT71</strain>
    </source>
</reference>
<feature type="site" description="Interacts with tRNA; defines subfamily-specific binding signature" evidence="10">
    <location>
        <position position="233"/>
    </location>
</feature>
<feature type="binding site" evidence="10">
    <location>
        <begin position="283"/>
        <end position="284"/>
    </location>
    <ligand>
        <name>FMN</name>
        <dbReference type="ChEBI" id="CHEBI:58210"/>
    </ligand>
</feature>
<protein>
    <recommendedName>
        <fullName evidence="10">tRNA-dihydrouridine(20/20a) synthase</fullName>
        <ecNumber evidence="10">1.3.1.91</ecNumber>
    </recommendedName>
    <alternativeName>
        <fullName evidence="10">U20-specific dihydrouridine synthase</fullName>
        <shortName evidence="10">U20-specific Dus</shortName>
    </alternativeName>
    <alternativeName>
        <fullName evidence="10">tRNA-dihydrouridine synthase A</fullName>
    </alternativeName>
</protein>
<dbReference type="EC" id="1.3.1.91" evidence="10"/>
<reference evidence="12 13" key="2">
    <citation type="journal article" date="2009" name="PLoS ONE">
        <title>The photosynthetic apparatus and its regulation in the aerobic gammaproteobacterium Congregibacter litoralis gen. nov., sp. nov.</title>
        <authorList>
            <person name="Spring S."/>
            <person name="Lunsdorf H."/>
            <person name="Fuchs B.M."/>
            <person name="Tindall B.J."/>
        </authorList>
    </citation>
    <scope>NUCLEOTIDE SEQUENCE [LARGE SCALE GENOMIC DNA]</scope>
    <source>
        <strain evidence="12">KT71</strain>
    </source>
</reference>
<keyword evidence="3 10" id="KW-0285">Flavoprotein</keyword>
<comment type="cofactor">
    <cofactor evidence="1 10">
        <name>FMN</name>
        <dbReference type="ChEBI" id="CHEBI:58210"/>
    </cofactor>
</comment>
<dbReference type="GO" id="GO:0000049">
    <property type="term" value="F:tRNA binding"/>
    <property type="evidence" value="ECO:0007669"/>
    <property type="project" value="UniProtKB-UniRule"/>
</dbReference>
<organism evidence="12 13">
    <name type="scientific">Congregibacter litoralis KT71</name>
    <dbReference type="NCBI Taxonomy" id="314285"/>
    <lineage>
        <taxon>Bacteria</taxon>
        <taxon>Pseudomonadati</taxon>
        <taxon>Pseudomonadota</taxon>
        <taxon>Gammaproteobacteria</taxon>
        <taxon>Cellvibrionales</taxon>
        <taxon>Halieaceae</taxon>
        <taxon>Congregibacter</taxon>
    </lineage>
</organism>
<proteinExistence type="inferred from homology"/>
<dbReference type="Gene3D" id="3.20.20.70">
    <property type="entry name" value="Aldolase class I"/>
    <property type="match status" value="1"/>
</dbReference>
<dbReference type="Gene3D" id="1.20.120.1460">
    <property type="match status" value="1"/>
</dbReference>
<comment type="catalytic activity">
    <reaction evidence="10">
        <text>5,6-dihydrouridine(20a) in tRNA + NAD(+) = uridine(20a) in tRNA + NADH + H(+)</text>
        <dbReference type="Rhea" id="RHEA:53348"/>
        <dbReference type="Rhea" id="RHEA-COMP:13535"/>
        <dbReference type="Rhea" id="RHEA-COMP:13536"/>
        <dbReference type="ChEBI" id="CHEBI:15378"/>
        <dbReference type="ChEBI" id="CHEBI:57540"/>
        <dbReference type="ChEBI" id="CHEBI:57945"/>
        <dbReference type="ChEBI" id="CHEBI:65315"/>
        <dbReference type="ChEBI" id="CHEBI:74443"/>
    </reaction>
</comment>
<dbReference type="InterPro" id="IPR004653">
    <property type="entry name" value="DusA"/>
</dbReference>
<dbReference type="InterPro" id="IPR013785">
    <property type="entry name" value="Aldolase_TIM"/>
</dbReference>
<evidence type="ECO:0000256" key="3">
    <source>
        <dbReference type="ARBA" id="ARBA00022630"/>
    </source>
</evidence>
<dbReference type="GO" id="GO:0010181">
    <property type="term" value="F:FMN binding"/>
    <property type="evidence" value="ECO:0007669"/>
    <property type="project" value="UniProtKB-UniRule"/>
</dbReference>
<evidence type="ECO:0000256" key="6">
    <source>
        <dbReference type="ARBA" id="ARBA00022857"/>
    </source>
</evidence>
<dbReference type="SUPFAM" id="SSF51395">
    <property type="entry name" value="FMN-linked oxidoreductases"/>
    <property type="match status" value="1"/>
</dbReference>
<dbReference type="GO" id="GO:0050660">
    <property type="term" value="F:flavin adenine dinucleotide binding"/>
    <property type="evidence" value="ECO:0007669"/>
    <property type="project" value="InterPro"/>
</dbReference>
<feature type="binding site" evidence="10">
    <location>
        <begin position="261"/>
        <end position="263"/>
    </location>
    <ligand>
        <name>FMN</name>
        <dbReference type="ChEBI" id="CHEBI:58210"/>
    </ligand>
</feature>
<comment type="catalytic activity">
    <reaction evidence="10">
        <text>5,6-dihydrouridine(20a) in tRNA + NADP(+) = uridine(20a) in tRNA + NADPH + H(+)</text>
        <dbReference type="Rhea" id="RHEA:53344"/>
        <dbReference type="Rhea" id="RHEA-COMP:13535"/>
        <dbReference type="Rhea" id="RHEA-COMP:13536"/>
        <dbReference type="ChEBI" id="CHEBI:15378"/>
        <dbReference type="ChEBI" id="CHEBI:57783"/>
        <dbReference type="ChEBI" id="CHEBI:58349"/>
        <dbReference type="ChEBI" id="CHEBI:65315"/>
        <dbReference type="ChEBI" id="CHEBI:74443"/>
    </reaction>
</comment>
<dbReference type="PANTHER" id="PTHR42907">
    <property type="entry name" value="FMN-LINKED OXIDOREDUCTASES SUPERFAMILY PROTEIN"/>
    <property type="match status" value="1"/>
</dbReference>
<keyword evidence="2 10" id="KW-0820">tRNA-binding</keyword>
<feature type="site" description="Interacts with tRNA; defines subfamily-specific binding signature" evidence="10">
    <location>
        <position position="349"/>
    </location>
</feature>
<accession>A4ACE5</accession>
<evidence type="ECO:0000256" key="9">
    <source>
        <dbReference type="ARBA" id="ARBA00058013"/>
    </source>
</evidence>
<sequence>MNPTGELRTSQPLLAFTPGATSVQRPPGVDTIARFRPLTEPARLTHFMFSDLPTQKEASPWRFCTAPMMDWSDRHCRYFWRLLSRRARLYTEMVTTGALIHGDRQRFLQFHEEEAPIALQLGGSNPGDLARCAKWAEDWGYDEVNLNCGCPSDRVQNGAFGACLMGEASLVRDCISAMRSACAIDVTVKHRIGIDHMESYEELCDFVGTVAEGGSEVFIVHARKAWLKGLSPKENREVPPLNYPWVYQLKEDFPELTIVMNGGIESLEDSQTHLGHVDGVMLGRSAYHNPWVLAEVDHRLFGDVKQPRYREDIIEAMLPYVEKELAHGARLNQITRHLLGLYQEVPGARRYRRLLSEQAHRPGAGADVLRAAVNEVTRLAA</sequence>
<keyword evidence="5 10" id="KW-0819">tRNA processing</keyword>
<feature type="domain" description="DUS-like FMN-binding" evidence="11">
    <location>
        <begin position="66"/>
        <end position="372"/>
    </location>
</feature>
<dbReference type="PANTHER" id="PTHR42907:SF1">
    <property type="entry name" value="FMN-LINKED OXIDOREDUCTASES SUPERFAMILY PROTEIN"/>
    <property type="match status" value="1"/>
</dbReference>
<evidence type="ECO:0000256" key="1">
    <source>
        <dbReference type="ARBA" id="ARBA00001917"/>
    </source>
</evidence>
<evidence type="ECO:0000313" key="13">
    <source>
        <dbReference type="Proteomes" id="UP000019205"/>
    </source>
</evidence>
<feature type="binding site" evidence="10">
    <location>
        <position position="189"/>
    </location>
    <ligand>
        <name>FMN</name>
        <dbReference type="ChEBI" id="CHEBI:58210"/>
    </ligand>
</feature>
<dbReference type="HAMAP" id="MF_02041">
    <property type="entry name" value="DusA_subfam"/>
    <property type="match status" value="1"/>
</dbReference>
<evidence type="ECO:0000256" key="4">
    <source>
        <dbReference type="ARBA" id="ARBA00022643"/>
    </source>
</evidence>
<evidence type="ECO:0000256" key="2">
    <source>
        <dbReference type="ARBA" id="ARBA00022555"/>
    </source>
</evidence>
<comment type="catalytic activity">
    <reaction evidence="10">
        <text>5,6-dihydrouridine(20) in tRNA + NAD(+) = uridine(20) in tRNA + NADH + H(+)</text>
        <dbReference type="Rhea" id="RHEA:53340"/>
        <dbReference type="Rhea" id="RHEA-COMP:13533"/>
        <dbReference type="Rhea" id="RHEA-COMP:13534"/>
        <dbReference type="ChEBI" id="CHEBI:15378"/>
        <dbReference type="ChEBI" id="CHEBI:57540"/>
        <dbReference type="ChEBI" id="CHEBI:57945"/>
        <dbReference type="ChEBI" id="CHEBI:65315"/>
        <dbReference type="ChEBI" id="CHEBI:74443"/>
        <dbReference type="EC" id="1.3.1.91"/>
    </reaction>
</comment>
<feature type="site" description="Interacts with tRNA" evidence="10">
    <location>
        <position position="236"/>
    </location>
</feature>
<dbReference type="PROSITE" id="PS01136">
    <property type="entry name" value="UPF0034"/>
    <property type="match status" value="1"/>
</dbReference>
<dbReference type="Proteomes" id="UP000019205">
    <property type="component" value="Chromosome"/>
</dbReference>
<evidence type="ECO:0000256" key="5">
    <source>
        <dbReference type="ARBA" id="ARBA00022694"/>
    </source>
</evidence>
<dbReference type="NCBIfam" id="TIGR00742">
    <property type="entry name" value="yjbN"/>
    <property type="match status" value="1"/>
</dbReference>
<comment type="catalytic activity">
    <reaction evidence="10">
        <text>5,6-dihydrouridine(20) in tRNA + NADP(+) = uridine(20) in tRNA + NADPH + H(+)</text>
        <dbReference type="Rhea" id="RHEA:53336"/>
        <dbReference type="Rhea" id="RHEA-COMP:13533"/>
        <dbReference type="Rhea" id="RHEA-COMP:13534"/>
        <dbReference type="ChEBI" id="CHEBI:15378"/>
        <dbReference type="ChEBI" id="CHEBI:57783"/>
        <dbReference type="ChEBI" id="CHEBI:58349"/>
        <dbReference type="ChEBI" id="CHEBI:65315"/>
        <dbReference type="ChEBI" id="CHEBI:74443"/>
        <dbReference type="EC" id="1.3.1.91"/>
    </reaction>
</comment>
<evidence type="ECO:0000256" key="7">
    <source>
        <dbReference type="ARBA" id="ARBA00022884"/>
    </source>
</evidence>
<keyword evidence="13" id="KW-1185">Reference proteome</keyword>